<name>A0ABM3M278_BICAN</name>
<dbReference type="InterPro" id="IPR029526">
    <property type="entry name" value="PGBD"/>
</dbReference>
<feature type="domain" description="PiggyBac transposable element-derived protein" evidence="1">
    <location>
        <begin position="1"/>
        <end position="303"/>
    </location>
</feature>
<proteinExistence type="predicted"/>
<dbReference type="Proteomes" id="UP001652582">
    <property type="component" value="Chromosome 26"/>
</dbReference>
<evidence type="ECO:0000313" key="2">
    <source>
        <dbReference type="Proteomes" id="UP001652582"/>
    </source>
</evidence>
<protein>
    <submittedName>
        <fullName evidence="3">PiggyBac transposable element-derived protein 4-like</fullName>
    </submittedName>
</protein>
<sequence>MKLFFGLIFHMGFVKLNRFNDYWKNDEYFNQKIFGKAMSRNRFMLILRMLCVYVGQVTCSYDKVKTIIDYFNEKMMSLYYPTQKITIDESMMLWRGRVAFRQYMKGKRHKYGLKFYALADQLGVIMKLHLYGGASDYLVGGKNHVQKVVEHLLSNFINVGQHLFIDNFYTSVSLVEKLYTNKTFCTGTLRQKRKNNPREIESGKLKKGELCIVHKNNICVLKWKDQREIRVISSKYNGNLEHTRNRRGTLILKPQMVIKYNKYMKAIDRHDQMPMYYSCEHKSIRWYKKVILHVMQILLVNSFFLYNKFSSKKLTLYDFRLSVIKSIIEPHLPSELQMPLKNKVHCIMKLTKDTHGKTKRRRCNQCWRTLKKRVQTIFACEDCPGQPGLCIKCFRPYHKY</sequence>
<reference evidence="3" key="1">
    <citation type="submission" date="2025-08" db="UniProtKB">
        <authorList>
            <consortium name="RefSeq"/>
        </authorList>
    </citation>
    <scope>IDENTIFICATION</scope>
</reference>
<dbReference type="GeneID" id="128199560"/>
<dbReference type="RefSeq" id="XP_052745603.1">
    <property type="nucleotide sequence ID" value="XM_052889643.1"/>
</dbReference>
<evidence type="ECO:0000313" key="3">
    <source>
        <dbReference type="RefSeq" id="XP_052745603.1"/>
    </source>
</evidence>
<evidence type="ECO:0000259" key="1">
    <source>
        <dbReference type="Pfam" id="PF13843"/>
    </source>
</evidence>
<dbReference type="PANTHER" id="PTHR46599">
    <property type="entry name" value="PIGGYBAC TRANSPOSABLE ELEMENT-DERIVED PROTEIN 4"/>
    <property type="match status" value="1"/>
</dbReference>
<keyword evidence="2" id="KW-1185">Reference proteome</keyword>
<accession>A0ABM3M278</accession>
<dbReference type="Pfam" id="PF13843">
    <property type="entry name" value="DDE_Tnp_1_7"/>
    <property type="match status" value="1"/>
</dbReference>
<gene>
    <name evidence="3" type="primary">LOC128199560</name>
</gene>
<organism evidence="2 3">
    <name type="scientific">Bicyclus anynana</name>
    <name type="common">Squinting bush brown butterfly</name>
    <dbReference type="NCBI Taxonomy" id="110368"/>
    <lineage>
        <taxon>Eukaryota</taxon>
        <taxon>Metazoa</taxon>
        <taxon>Ecdysozoa</taxon>
        <taxon>Arthropoda</taxon>
        <taxon>Hexapoda</taxon>
        <taxon>Insecta</taxon>
        <taxon>Pterygota</taxon>
        <taxon>Neoptera</taxon>
        <taxon>Endopterygota</taxon>
        <taxon>Lepidoptera</taxon>
        <taxon>Glossata</taxon>
        <taxon>Ditrysia</taxon>
        <taxon>Papilionoidea</taxon>
        <taxon>Nymphalidae</taxon>
        <taxon>Satyrinae</taxon>
        <taxon>Satyrini</taxon>
        <taxon>Mycalesina</taxon>
        <taxon>Bicyclus</taxon>
    </lineage>
</organism>
<dbReference type="PANTHER" id="PTHR46599:SF3">
    <property type="entry name" value="PIGGYBAC TRANSPOSABLE ELEMENT-DERIVED PROTEIN 4"/>
    <property type="match status" value="1"/>
</dbReference>